<evidence type="ECO:0000256" key="7">
    <source>
        <dbReference type="ARBA" id="ARBA00022837"/>
    </source>
</evidence>
<dbReference type="EMBL" id="LWCA01000421">
    <property type="protein sequence ID" value="OAF68587.1"/>
    <property type="molecule type" value="Genomic_DNA"/>
</dbReference>
<keyword evidence="5" id="KW-0479">Metal-binding</keyword>
<evidence type="ECO:0000256" key="8">
    <source>
        <dbReference type="ARBA" id="ARBA00022989"/>
    </source>
</evidence>
<evidence type="ECO:0000256" key="5">
    <source>
        <dbReference type="ARBA" id="ARBA00022723"/>
    </source>
</evidence>
<dbReference type="InterPro" id="IPR011992">
    <property type="entry name" value="EF-hand-dom_pair"/>
</dbReference>
<dbReference type="Gene3D" id="1.10.287.3550">
    <property type="match status" value="1"/>
</dbReference>
<evidence type="ECO:0000256" key="10">
    <source>
        <dbReference type="ARBA" id="ARBA00023065"/>
    </source>
</evidence>
<sequence length="401" mass="47812">MNFVFYILFYINYCNCDTIEDDIKSQIGYSEISLIHDLIDKDNDGNMDPDESKTFINDEYQMNKELQYKTLMKNPDEYSGFLHKYDYYITKNEFWQYWFNNTAYRWTNDDIIVWLVDIVKLGDYTNIFIENNITGALIPKLAVNKTFIIKELGINDINHVKRIKIVSLGTILFEDHKKNNNIYTYILITCLLVCICLCSILYLRYYNSKQHLKLLFDKLTELKRSESELKILQQQLEIVESEKEFAIKQGIKSQINLLKQNSDSKSETQEIKKIELQIYLQICHEVEQNMINQIKDKLTKKLQNTKRECEKYKRRNNSFLKGWRLLHGSQINDTFESLTKIKKMFNQHKIMIAENAIRWSRIEDLCGYQIVQNEGIDYLKNYYNNNFVHSSGRKMFVIGQD</sequence>
<name>A0A177B2R9_9BILA</name>
<feature type="coiled-coil region" evidence="12">
    <location>
        <begin position="222"/>
        <end position="249"/>
    </location>
</feature>
<dbReference type="InterPro" id="IPR037608">
    <property type="entry name" value="STIM1/2"/>
</dbReference>
<dbReference type="Pfam" id="PF16533">
    <property type="entry name" value="SOAR"/>
    <property type="match status" value="1"/>
</dbReference>
<dbReference type="PANTHER" id="PTHR15136">
    <property type="entry name" value="STROMAL INTERACTION MOLECULE HOMOLOG"/>
    <property type="match status" value="1"/>
</dbReference>
<evidence type="ECO:0000256" key="3">
    <source>
        <dbReference type="ARBA" id="ARBA00022568"/>
    </source>
</evidence>
<evidence type="ECO:0000256" key="6">
    <source>
        <dbReference type="ARBA" id="ARBA00022729"/>
    </source>
</evidence>
<dbReference type="OrthoDB" id="9986177at2759"/>
<keyword evidence="6 14" id="KW-0732">Signal</keyword>
<evidence type="ECO:0000259" key="15">
    <source>
        <dbReference type="PROSITE" id="PS50105"/>
    </source>
</evidence>
<evidence type="ECO:0000256" key="12">
    <source>
        <dbReference type="SAM" id="Coils"/>
    </source>
</evidence>
<gene>
    <name evidence="16" type="ORF">A3Q56_03679</name>
</gene>
<evidence type="ECO:0000313" key="17">
    <source>
        <dbReference type="Proteomes" id="UP000078046"/>
    </source>
</evidence>
<dbReference type="InterPro" id="IPR032393">
    <property type="entry name" value="SOAR_STIM1/2"/>
</dbReference>
<evidence type="ECO:0000256" key="11">
    <source>
        <dbReference type="ARBA" id="ARBA00023136"/>
    </source>
</evidence>
<keyword evidence="10" id="KW-0406">Ion transport</keyword>
<dbReference type="InterPro" id="IPR057835">
    <property type="entry name" value="EF-hand_STIM1/2"/>
</dbReference>
<keyword evidence="2" id="KW-0813">Transport</keyword>
<dbReference type="PANTHER" id="PTHR15136:SF5">
    <property type="entry name" value="STROMAL INTERACTION MOLECULE HOMOLOG"/>
    <property type="match status" value="1"/>
</dbReference>
<keyword evidence="7" id="KW-0106">Calcium</keyword>
<dbReference type="GO" id="GO:0005783">
    <property type="term" value="C:endoplasmic reticulum"/>
    <property type="evidence" value="ECO:0007669"/>
    <property type="project" value="TreeGrafter"/>
</dbReference>
<dbReference type="Proteomes" id="UP000078046">
    <property type="component" value="Unassembled WGS sequence"/>
</dbReference>
<evidence type="ECO:0000256" key="2">
    <source>
        <dbReference type="ARBA" id="ARBA00022448"/>
    </source>
</evidence>
<comment type="subcellular location">
    <subcellularLocation>
        <location evidence="1">Membrane</location>
        <topology evidence="1">Single-pass type I membrane protein</topology>
    </subcellularLocation>
</comment>
<accession>A0A177B2R9</accession>
<dbReference type="GO" id="GO:0005886">
    <property type="term" value="C:plasma membrane"/>
    <property type="evidence" value="ECO:0007669"/>
    <property type="project" value="TreeGrafter"/>
</dbReference>
<dbReference type="SUPFAM" id="SSF47769">
    <property type="entry name" value="SAM/Pointed domain"/>
    <property type="match status" value="1"/>
</dbReference>
<dbReference type="Pfam" id="PF25578">
    <property type="entry name" value="EF-hand_STIM1"/>
    <property type="match status" value="1"/>
</dbReference>
<evidence type="ECO:0000256" key="14">
    <source>
        <dbReference type="SAM" id="SignalP"/>
    </source>
</evidence>
<feature type="signal peptide" evidence="14">
    <location>
        <begin position="1"/>
        <end position="16"/>
    </location>
</feature>
<keyword evidence="17" id="KW-1185">Reference proteome</keyword>
<keyword evidence="9 12" id="KW-0175">Coiled coil</keyword>
<keyword evidence="4 13" id="KW-0812">Transmembrane</keyword>
<evidence type="ECO:0000256" key="1">
    <source>
        <dbReference type="ARBA" id="ARBA00004479"/>
    </source>
</evidence>
<protein>
    <recommendedName>
        <fullName evidence="15">SAM domain-containing protein</fullName>
    </recommendedName>
</protein>
<feature type="transmembrane region" description="Helical" evidence="13">
    <location>
        <begin position="182"/>
        <end position="203"/>
    </location>
</feature>
<dbReference type="GO" id="GO:0005509">
    <property type="term" value="F:calcium ion binding"/>
    <property type="evidence" value="ECO:0007669"/>
    <property type="project" value="TreeGrafter"/>
</dbReference>
<keyword evidence="11 13" id="KW-0472">Membrane</keyword>
<keyword evidence="3" id="KW-0109">Calcium transport</keyword>
<feature type="chain" id="PRO_5008056852" description="SAM domain-containing protein" evidence="14">
    <location>
        <begin position="17"/>
        <end position="401"/>
    </location>
</feature>
<dbReference type="PROSITE" id="PS50105">
    <property type="entry name" value="SAM_DOMAIN"/>
    <property type="match status" value="1"/>
</dbReference>
<dbReference type="Gene3D" id="1.10.150.50">
    <property type="entry name" value="Transcription Factor, Ets-1"/>
    <property type="match status" value="1"/>
</dbReference>
<proteinExistence type="predicted"/>
<dbReference type="AlphaFoldDB" id="A0A177B2R9"/>
<dbReference type="GO" id="GO:0002115">
    <property type="term" value="P:store-operated calcium entry"/>
    <property type="evidence" value="ECO:0007669"/>
    <property type="project" value="TreeGrafter"/>
</dbReference>
<evidence type="ECO:0000256" key="13">
    <source>
        <dbReference type="SAM" id="Phobius"/>
    </source>
</evidence>
<dbReference type="InterPro" id="IPR001660">
    <property type="entry name" value="SAM"/>
</dbReference>
<evidence type="ECO:0000313" key="16">
    <source>
        <dbReference type="EMBL" id="OAF68587.1"/>
    </source>
</evidence>
<comment type="caution">
    <text evidence="16">The sequence shown here is derived from an EMBL/GenBank/DDBJ whole genome shotgun (WGS) entry which is preliminary data.</text>
</comment>
<dbReference type="GO" id="GO:0005246">
    <property type="term" value="F:calcium channel regulator activity"/>
    <property type="evidence" value="ECO:0007669"/>
    <property type="project" value="InterPro"/>
</dbReference>
<evidence type="ECO:0000256" key="9">
    <source>
        <dbReference type="ARBA" id="ARBA00023054"/>
    </source>
</evidence>
<dbReference type="GO" id="GO:0051049">
    <property type="term" value="P:regulation of transport"/>
    <property type="evidence" value="ECO:0007669"/>
    <property type="project" value="UniProtKB-ARBA"/>
</dbReference>
<dbReference type="GO" id="GO:0006874">
    <property type="term" value="P:intracellular calcium ion homeostasis"/>
    <property type="evidence" value="ECO:0007669"/>
    <property type="project" value="TreeGrafter"/>
</dbReference>
<keyword evidence="8 13" id="KW-1133">Transmembrane helix</keyword>
<feature type="domain" description="SAM" evidence="15">
    <location>
        <begin position="106"/>
        <end position="163"/>
    </location>
</feature>
<dbReference type="InterPro" id="IPR013761">
    <property type="entry name" value="SAM/pointed_sf"/>
</dbReference>
<organism evidence="16 17">
    <name type="scientific">Intoshia linei</name>
    <dbReference type="NCBI Taxonomy" id="1819745"/>
    <lineage>
        <taxon>Eukaryota</taxon>
        <taxon>Metazoa</taxon>
        <taxon>Spiralia</taxon>
        <taxon>Lophotrochozoa</taxon>
        <taxon>Mesozoa</taxon>
        <taxon>Orthonectida</taxon>
        <taxon>Rhopaluridae</taxon>
        <taxon>Intoshia</taxon>
    </lineage>
</organism>
<dbReference type="Pfam" id="PF07647">
    <property type="entry name" value="SAM_2"/>
    <property type="match status" value="1"/>
</dbReference>
<reference evidence="16 17" key="1">
    <citation type="submission" date="2016-04" db="EMBL/GenBank/DDBJ databases">
        <title>The genome of Intoshia linei affirms orthonectids as highly simplified spiralians.</title>
        <authorList>
            <person name="Mikhailov K.V."/>
            <person name="Slusarev G.S."/>
            <person name="Nikitin M.A."/>
            <person name="Logacheva M.D."/>
            <person name="Penin A."/>
            <person name="Aleoshin V."/>
            <person name="Panchin Y.V."/>
        </authorList>
    </citation>
    <scope>NUCLEOTIDE SEQUENCE [LARGE SCALE GENOMIC DNA]</scope>
    <source>
        <strain evidence="16">Intl2013</strain>
        <tissue evidence="16">Whole animal</tissue>
    </source>
</reference>
<dbReference type="SUPFAM" id="SSF47473">
    <property type="entry name" value="EF-hand"/>
    <property type="match status" value="1"/>
</dbReference>
<dbReference type="Gene3D" id="1.10.238.180">
    <property type="match status" value="1"/>
</dbReference>
<evidence type="ECO:0000256" key="4">
    <source>
        <dbReference type="ARBA" id="ARBA00022692"/>
    </source>
</evidence>